<dbReference type="PANTHER" id="PTHR35803:SF3">
    <property type="entry name" value="ALPHA-GLUCOSIDASE"/>
    <property type="match status" value="1"/>
</dbReference>
<dbReference type="InterPro" id="IPR052720">
    <property type="entry name" value="Glycosyl_hydrolase_97"/>
</dbReference>
<keyword evidence="4" id="KW-0732">Signal</keyword>
<dbReference type="AlphaFoldDB" id="A0A2K9PUC8"/>
<proteinExistence type="predicted"/>
<dbReference type="InterPro" id="IPR014718">
    <property type="entry name" value="GH-type_carb-bd"/>
</dbReference>
<feature type="chain" id="PRO_5014921002" evidence="4">
    <location>
        <begin position="29"/>
        <end position="634"/>
    </location>
</feature>
<dbReference type="InterPro" id="IPR017853">
    <property type="entry name" value="GH"/>
</dbReference>
<name>A0A2K9PUC8_9FLAO</name>
<evidence type="ECO:0000313" key="9">
    <source>
        <dbReference type="Proteomes" id="UP000235826"/>
    </source>
</evidence>
<dbReference type="Gene3D" id="3.20.20.70">
    <property type="entry name" value="Aldolase class I"/>
    <property type="match status" value="1"/>
</dbReference>
<dbReference type="Pfam" id="PF14508">
    <property type="entry name" value="GH97_N"/>
    <property type="match status" value="1"/>
</dbReference>
<dbReference type="KEGG" id="fek:C1H87_18820"/>
<dbReference type="PANTHER" id="PTHR35803">
    <property type="entry name" value="GLUCAN 1,4-ALPHA-GLUCOSIDASE SUSB-RELATED"/>
    <property type="match status" value="1"/>
</dbReference>
<dbReference type="Pfam" id="PF14509">
    <property type="entry name" value="GH97_C"/>
    <property type="match status" value="1"/>
</dbReference>
<organism evidence="8 9">
    <name type="scientific">Flavivirga eckloniae</name>
    <dbReference type="NCBI Taxonomy" id="1803846"/>
    <lineage>
        <taxon>Bacteria</taxon>
        <taxon>Pseudomonadati</taxon>
        <taxon>Bacteroidota</taxon>
        <taxon>Flavobacteriia</taxon>
        <taxon>Flavobacteriales</taxon>
        <taxon>Flavobacteriaceae</taxon>
        <taxon>Flavivirga</taxon>
    </lineage>
</organism>
<dbReference type="InterPro" id="IPR013785">
    <property type="entry name" value="Aldolase_TIM"/>
</dbReference>
<keyword evidence="9" id="KW-1185">Reference proteome</keyword>
<feature type="signal peptide" evidence="4">
    <location>
        <begin position="1"/>
        <end position="28"/>
    </location>
</feature>
<dbReference type="InterPro" id="IPR029483">
    <property type="entry name" value="GH97_C"/>
</dbReference>
<protein>
    <submittedName>
        <fullName evidence="8">Alpha-glucosidase</fullName>
    </submittedName>
</protein>
<dbReference type="PROSITE" id="PS51257">
    <property type="entry name" value="PROKAR_LIPOPROTEIN"/>
    <property type="match status" value="1"/>
</dbReference>
<dbReference type="RefSeq" id="WP_102757300.1">
    <property type="nucleotide sequence ID" value="NZ_CP025791.1"/>
</dbReference>
<evidence type="ECO:0000256" key="4">
    <source>
        <dbReference type="SAM" id="SignalP"/>
    </source>
</evidence>
<dbReference type="Gene3D" id="2.70.98.10">
    <property type="match status" value="1"/>
</dbReference>
<dbReference type="Pfam" id="PF10566">
    <property type="entry name" value="Glyco_hydro_97"/>
    <property type="match status" value="1"/>
</dbReference>
<evidence type="ECO:0000256" key="3">
    <source>
        <dbReference type="ARBA" id="ARBA00022837"/>
    </source>
</evidence>
<keyword evidence="3" id="KW-0106">Calcium</keyword>
<comment type="cofactor">
    <cofactor evidence="1">
        <name>Ca(2+)</name>
        <dbReference type="ChEBI" id="CHEBI:29108"/>
    </cofactor>
</comment>
<evidence type="ECO:0000259" key="6">
    <source>
        <dbReference type="Pfam" id="PF14508"/>
    </source>
</evidence>
<dbReference type="OrthoDB" id="57532at2"/>
<dbReference type="Proteomes" id="UP000235826">
    <property type="component" value="Chromosome"/>
</dbReference>
<dbReference type="InterPro" id="IPR019563">
    <property type="entry name" value="GH97_catalytic"/>
</dbReference>
<dbReference type="GO" id="GO:0030246">
    <property type="term" value="F:carbohydrate binding"/>
    <property type="evidence" value="ECO:0007669"/>
    <property type="project" value="InterPro"/>
</dbReference>
<evidence type="ECO:0000259" key="5">
    <source>
        <dbReference type="Pfam" id="PF10566"/>
    </source>
</evidence>
<gene>
    <name evidence="8" type="ORF">C1H87_18820</name>
</gene>
<feature type="domain" description="Glycosyl-hydrolase 97 N-terminal" evidence="6">
    <location>
        <begin position="36"/>
        <end position="269"/>
    </location>
</feature>
<evidence type="ECO:0000256" key="2">
    <source>
        <dbReference type="ARBA" id="ARBA00011245"/>
    </source>
</evidence>
<dbReference type="InterPro" id="IPR029486">
    <property type="entry name" value="GH97_N"/>
</dbReference>
<feature type="domain" description="Glycosyl-hydrolase 97 C-terminal oligomerisation" evidence="7">
    <location>
        <begin position="536"/>
        <end position="631"/>
    </location>
</feature>
<sequence>MNKTYLSFKGRNSLILLILLAMVVSSCAEKKKSVEVNSPNGNYNVSLKIDENQKLFYSVNYKGEQVIAPSALDAGIPSEVQDVEIDYVNTTSVDTSWAPVYGERNLYPDKYKESLVVLKGDGANFNLRIRAYDEGIAFRYEFPKYRGTIEQENTEFTLPEGATVWASKVAQAKIKKLKISEIDTIVERPLLVELKNSLFAAIGEAGSVDYSRMKFILKPGHSSTLVSKLDSLVDISDTVTKTPWKFVMAGERPSQLLENNYLLLNLNEPNKIEDTSWIKPGKIIRESTLTTKGGIACVNFAEKHNLEYIEFDAGWYGNEYDVASDATTVTVDPRRSKGPLDLKGIVEYAKSKDIGVILYVNRRSLEKQIDDVLPLLSSWGISGVKYGFVNVGSQKWTSWLHDAVRKAADNKLMVDVHDEYRPMGYSRTYPNLMTQEGIRGDEESPKNSMVLNTLFTRMIAGAGDQTNCYFAPRVTEKMGSHVSQLAKSVCIYSPWQFLYWYDRPEGSVADEEGAGGTKEFIKEVPELAFYDALPTVWDDTKIIDGYPGEYGIVARRSGNDWFVGALTGVKGRQMNISLNFLDKNKDYEVTIYSDDKNSTSVTKVNIETRKVNSSDVIKHQMLKQNGLALHIRAL</sequence>
<evidence type="ECO:0000313" key="8">
    <source>
        <dbReference type="EMBL" id="AUP80654.1"/>
    </source>
</evidence>
<comment type="subunit">
    <text evidence="2">Monomer.</text>
</comment>
<evidence type="ECO:0000259" key="7">
    <source>
        <dbReference type="Pfam" id="PF14509"/>
    </source>
</evidence>
<reference evidence="8 9" key="1">
    <citation type="submission" date="2018-01" db="EMBL/GenBank/DDBJ databases">
        <title>Complete genome sequence of Flavivirga eckloniae ECD14 isolated from seaweed Ecklonia cava.</title>
        <authorList>
            <person name="Lee J.H."/>
            <person name="Baik K.S."/>
            <person name="Seong C.N."/>
        </authorList>
    </citation>
    <scope>NUCLEOTIDE SEQUENCE [LARGE SCALE GENOMIC DNA]</scope>
    <source>
        <strain evidence="8 9">ECD14</strain>
    </source>
</reference>
<dbReference type="EMBL" id="CP025791">
    <property type="protein sequence ID" value="AUP80654.1"/>
    <property type="molecule type" value="Genomic_DNA"/>
</dbReference>
<dbReference type="SUPFAM" id="SSF51445">
    <property type="entry name" value="(Trans)glycosidases"/>
    <property type="match status" value="1"/>
</dbReference>
<accession>A0A2K9PUC8</accession>
<feature type="domain" description="Glycosyl-hydrolase 97 catalytic" evidence="5">
    <location>
        <begin position="288"/>
        <end position="438"/>
    </location>
</feature>
<evidence type="ECO:0000256" key="1">
    <source>
        <dbReference type="ARBA" id="ARBA00001913"/>
    </source>
</evidence>